<feature type="region of interest" description="Disordered" evidence="1">
    <location>
        <begin position="91"/>
        <end position="119"/>
    </location>
</feature>
<evidence type="ECO:0000313" key="2">
    <source>
        <dbReference type="EMBL" id="PPQ70485.1"/>
    </source>
</evidence>
<organism evidence="2 3">
    <name type="scientific">Gymnopilus dilepis</name>
    <dbReference type="NCBI Taxonomy" id="231916"/>
    <lineage>
        <taxon>Eukaryota</taxon>
        <taxon>Fungi</taxon>
        <taxon>Dikarya</taxon>
        <taxon>Basidiomycota</taxon>
        <taxon>Agaricomycotina</taxon>
        <taxon>Agaricomycetes</taxon>
        <taxon>Agaricomycetidae</taxon>
        <taxon>Agaricales</taxon>
        <taxon>Agaricineae</taxon>
        <taxon>Hymenogastraceae</taxon>
        <taxon>Gymnopilus</taxon>
    </lineage>
</organism>
<dbReference type="AlphaFoldDB" id="A0A409VW44"/>
<gene>
    <name evidence="2" type="ORF">CVT26_013992</name>
</gene>
<feature type="region of interest" description="Disordered" evidence="1">
    <location>
        <begin position="42"/>
        <end position="75"/>
    </location>
</feature>
<keyword evidence="3" id="KW-1185">Reference proteome</keyword>
<proteinExistence type="predicted"/>
<comment type="caution">
    <text evidence="2">The sequence shown here is derived from an EMBL/GenBank/DDBJ whole genome shotgun (WGS) entry which is preliminary data.</text>
</comment>
<evidence type="ECO:0000256" key="1">
    <source>
        <dbReference type="SAM" id="MobiDB-lite"/>
    </source>
</evidence>
<name>A0A409VW44_9AGAR</name>
<sequence>MRRRYKRPKVSAFQLEQARRKWEKNRRRVQARRLAKLLAQRNVMEEGSEGPGDYLASSGSDVPRHQGVPHTPVPAISTTTSIEENMIFQESGRELPPASTTPTPDISSSGSCPATSTSDLSSLERMLSRLFPLEDLNATSLEPSSIISLEDSLESETPDTSWGGKDAPQFLSNASVCPKLNNATMPSLPSTSVRRSSLVVRPAFASQACVDISIRNPSLRRLGFFPSADVAPCRPSSKTSSIFIEPLDFSQSSNKRPSLTRSGEALGTSTYRFPARQPLSSDYNLNGHGPPNFLGYSFSCGRSLAMASTALSEVSESNISLEISPDESASIWGDNSDMETNPLLIYTNDDFNLRSSPSALDDTDIADVDDLFRNAPVTRHAIRTGQPFSGQSGREKKAIIENCRVQSDL</sequence>
<dbReference type="InParanoid" id="A0A409VW44"/>
<dbReference type="Proteomes" id="UP000284706">
    <property type="component" value="Unassembled WGS sequence"/>
</dbReference>
<dbReference type="EMBL" id="NHYE01005539">
    <property type="protein sequence ID" value="PPQ70485.1"/>
    <property type="molecule type" value="Genomic_DNA"/>
</dbReference>
<accession>A0A409VW44</accession>
<protein>
    <submittedName>
        <fullName evidence="2">Uncharacterized protein</fullName>
    </submittedName>
</protein>
<evidence type="ECO:0000313" key="3">
    <source>
        <dbReference type="Proteomes" id="UP000284706"/>
    </source>
</evidence>
<feature type="compositionally biased region" description="Low complexity" evidence="1">
    <location>
        <begin position="107"/>
        <end position="118"/>
    </location>
</feature>
<reference evidence="2 3" key="1">
    <citation type="journal article" date="2018" name="Evol. Lett.">
        <title>Horizontal gene cluster transfer increased hallucinogenic mushroom diversity.</title>
        <authorList>
            <person name="Reynolds H.T."/>
            <person name="Vijayakumar V."/>
            <person name="Gluck-Thaler E."/>
            <person name="Korotkin H.B."/>
            <person name="Matheny P.B."/>
            <person name="Slot J.C."/>
        </authorList>
    </citation>
    <scope>NUCLEOTIDE SEQUENCE [LARGE SCALE GENOMIC DNA]</scope>
    <source>
        <strain evidence="2 3">SRW20</strain>
    </source>
</reference>